<protein>
    <submittedName>
        <fullName evidence="2">Uncharacterized protein</fullName>
    </submittedName>
</protein>
<comment type="caution">
    <text evidence="2">The sequence shown here is derived from an EMBL/GenBank/DDBJ whole genome shotgun (WGS) entry which is preliminary data.</text>
</comment>
<dbReference type="Proteomes" id="UP000490939">
    <property type="component" value="Unassembled WGS sequence"/>
</dbReference>
<feature type="region of interest" description="Disordered" evidence="1">
    <location>
        <begin position="512"/>
        <end position="540"/>
    </location>
</feature>
<accession>A0A8H3VM17</accession>
<evidence type="ECO:0000256" key="1">
    <source>
        <dbReference type="SAM" id="MobiDB-lite"/>
    </source>
</evidence>
<evidence type="ECO:0000313" key="3">
    <source>
        <dbReference type="Proteomes" id="UP000490939"/>
    </source>
</evidence>
<evidence type="ECO:0000313" key="2">
    <source>
        <dbReference type="EMBL" id="KAE9991325.1"/>
    </source>
</evidence>
<proteinExistence type="predicted"/>
<dbReference type="AlphaFoldDB" id="A0A8H3VM17"/>
<sequence>MPAQRTCFGRPITLQMPPRRFQVVFLLLAFFATLITILTTHSIEVPPAVSAVTDRLPKSLKDPSLPRIPSSINPFAPAAHKPAIQSNSSTGDAKWYSDWRWKNPFSGQVTLDEGRAVLPPLRKRTDVYTFYEVSPQAKKAKSVRVAEEKLLLQWRRAWWAQGFRPIVLGRAEAINNPLYRKVQLLGLQDSIDIEVLRWLAWGNMGDGVLSNWLAFPMAAYDNNLLSFLRRGSFPLLTRYQGLESAIFCGEKKAINEAIEKVIQKPDELKKVTSLADPVFDELELFTIDKKHDGVAYYSTEIIKEKYKVIADNLFSTENVKQAKGWRLLGELINAHLQTTWQNVFDKGVAVLKPLPLHMTVLTTSAMEIAGNLTQCPINPIPTSCPPNKPKCKNCIDSVPLAIRTPANFNNKTGLFNIGSVPHPFTTTALTNGRDTLDSSFVRRLGMKDGRDMWVTAITRDLQGGAVSASKRVSRLKEAIAGDWGTWHSLWLTAEREYHEDLDWIFGFAIPRNGTSDGKSETPVPGPERRPKPPKPEGPVLSAEELDLDRGRLVKLRETIGSKLRHQILLRETVEAWNLADTEIWRFTRAFSARTKMERRKWEEIEGRYAGAEGKKGGWGRWFDGR</sequence>
<organism evidence="2 3">
    <name type="scientific">Venturia inaequalis</name>
    <name type="common">Apple scab fungus</name>
    <dbReference type="NCBI Taxonomy" id="5025"/>
    <lineage>
        <taxon>Eukaryota</taxon>
        <taxon>Fungi</taxon>
        <taxon>Dikarya</taxon>
        <taxon>Ascomycota</taxon>
        <taxon>Pezizomycotina</taxon>
        <taxon>Dothideomycetes</taxon>
        <taxon>Pleosporomycetidae</taxon>
        <taxon>Venturiales</taxon>
        <taxon>Venturiaceae</taxon>
        <taxon>Venturia</taxon>
    </lineage>
</organism>
<dbReference type="EMBL" id="WNWR01000099">
    <property type="protein sequence ID" value="KAE9991325.1"/>
    <property type="molecule type" value="Genomic_DNA"/>
</dbReference>
<name>A0A8H3VM17_VENIN</name>
<keyword evidence="3" id="KW-1185">Reference proteome</keyword>
<dbReference type="PANTHER" id="PTHR42055:SF1">
    <property type="entry name" value="YALI0E03476P"/>
    <property type="match status" value="1"/>
</dbReference>
<gene>
    <name evidence="2" type="ORF">EG327_011827</name>
</gene>
<reference evidence="2 3" key="1">
    <citation type="submission" date="2019-07" db="EMBL/GenBank/DDBJ databases">
        <title>Venturia inaequalis Genome Resource.</title>
        <authorList>
            <person name="Lichtner F.J."/>
        </authorList>
    </citation>
    <scope>NUCLEOTIDE SEQUENCE [LARGE SCALE GENOMIC DNA]</scope>
    <source>
        <strain evidence="2 3">DMI_063113</strain>
    </source>
</reference>
<dbReference type="PANTHER" id="PTHR42055">
    <property type="entry name" value="YALI0E03476P"/>
    <property type="match status" value="1"/>
</dbReference>